<protein>
    <submittedName>
        <fullName evidence="3">Membrane protein</fullName>
    </submittedName>
</protein>
<name>A0ABU1JWJ7_9PROT</name>
<dbReference type="EMBL" id="JAVDPW010000009">
    <property type="protein sequence ID" value="MDR6292688.1"/>
    <property type="molecule type" value="Genomic_DNA"/>
</dbReference>
<feature type="transmembrane region" description="Helical" evidence="1">
    <location>
        <begin position="177"/>
        <end position="195"/>
    </location>
</feature>
<keyword evidence="1" id="KW-1133">Transmembrane helix</keyword>
<sequence>MTTASPRPGRLPVIDLLRGLALLAMALYHFSWDLRFFRFVDWDLQDGVAWVAARYLIAGSFLALVGAGLVLWDIQGRNWQRWAIRLGKVALGAVVVTVATWFAMRDGFIFFGILHCIAVASVLGLLALRLPVLLNLVLGLGVIALPIMGRSTLFDPSWLLWLGLGTVVPHSNDYEPLFPWFGPVLLGIAMARLWLRLRAPGGKVDGGALARPLRWAGRHSLGFYLLHQPILIGLLLVVGMAFGRDPQAMLSPPPDMTPFLISCQVQCEQRGGGIESCHAYCGCMADGIVAQNLSEATPGLRDRLGALDASCSR</sequence>
<evidence type="ECO:0000256" key="1">
    <source>
        <dbReference type="SAM" id="Phobius"/>
    </source>
</evidence>
<dbReference type="RefSeq" id="WP_309798995.1">
    <property type="nucleotide sequence ID" value="NZ_JAVDPW010000009.1"/>
</dbReference>
<dbReference type="InterPro" id="IPR012429">
    <property type="entry name" value="HGSNAT_cat"/>
</dbReference>
<evidence type="ECO:0000259" key="2">
    <source>
        <dbReference type="Pfam" id="PF07786"/>
    </source>
</evidence>
<feature type="domain" description="Heparan-alpha-glucosaminide N-acetyltransferase catalytic" evidence="2">
    <location>
        <begin position="10"/>
        <end position="229"/>
    </location>
</feature>
<reference evidence="3 4" key="1">
    <citation type="submission" date="2023-07" db="EMBL/GenBank/DDBJ databases">
        <title>Sorghum-associated microbial communities from plants grown in Nebraska, USA.</title>
        <authorList>
            <person name="Schachtman D."/>
        </authorList>
    </citation>
    <scope>NUCLEOTIDE SEQUENCE [LARGE SCALE GENOMIC DNA]</scope>
    <source>
        <strain evidence="3 4">584</strain>
    </source>
</reference>
<accession>A0ABU1JWJ7</accession>
<feature type="transmembrane region" description="Helical" evidence="1">
    <location>
        <begin position="12"/>
        <end position="32"/>
    </location>
</feature>
<proteinExistence type="predicted"/>
<feature type="transmembrane region" description="Helical" evidence="1">
    <location>
        <begin position="52"/>
        <end position="72"/>
    </location>
</feature>
<gene>
    <name evidence="3" type="ORF">E9232_005228</name>
</gene>
<comment type="caution">
    <text evidence="3">The sequence shown here is derived from an EMBL/GenBank/DDBJ whole genome shotgun (WGS) entry which is preliminary data.</text>
</comment>
<feature type="transmembrane region" description="Helical" evidence="1">
    <location>
        <begin position="133"/>
        <end position="153"/>
    </location>
</feature>
<dbReference type="Proteomes" id="UP001262410">
    <property type="component" value="Unassembled WGS sequence"/>
</dbReference>
<evidence type="ECO:0000313" key="3">
    <source>
        <dbReference type="EMBL" id="MDR6292688.1"/>
    </source>
</evidence>
<keyword evidence="1" id="KW-0812">Transmembrane</keyword>
<dbReference type="Pfam" id="PF07786">
    <property type="entry name" value="HGSNAT_cat"/>
    <property type="match status" value="1"/>
</dbReference>
<keyword evidence="4" id="KW-1185">Reference proteome</keyword>
<keyword evidence="1" id="KW-0472">Membrane</keyword>
<feature type="transmembrane region" description="Helical" evidence="1">
    <location>
        <begin position="108"/>
        <end position="126"/>
    </location>
</feature>
<organism evidence="3 4">
    <name type="scientific">Inquilinus ginsengisoli</name>
    <dbReference type="NCBI Taxonomy" id="363840"/>
    <lineage>
        <taxon>Bacteria</taxon>
        <taxon>Pseudomonadati</taxon>
        <taxon>Pseudomonadota</taxon>
        <taxon>Alphaproteobacteria</taxon>
        <taxon>Rhodospirillales</taxon>
        <taxon>Rhodospirillaceae</taxon>
        <taxon>Inquilinus</taxon>
    </lineage>
</organism>
<evidence type="ECO:0000313" key="4">
    <source>
        <dbReference type="Proteomes" id="UP001262410"/>
    </source>
</evidence>
<feature type="transmembrane region" description="Helical" evidence="1">
    <location>
        <begin position="84"/>
        <end position="102"/>
    </location>
</feature>
<feature type="transmembrane region" description="Helical" evidence="1">
    <location>
        <begin position="221"/>
        <end position="242"/>
    </location>
</feature>